<protein>
    <recommendedName>
        <fullName evidence="3">Prenyltransferase/squalene oxidase-like repeat protein</fullName>
    </recommendedName>
</protein>
<dbReference type="InterPro" id="IPR008930">
    <property type="entry name" value="Terpenoid_cyclase/PrenylTrfase"/>
</dbReference>
<evidence type="ECO:0008006" key="3">
    <source>
        <dbReference type="Google" id="ProtNLM"/>
    </source>
</evidence>
<reference evidence="1 2" key="1">
    <citation type="submission" date="2018-07" db="EMBL/GenBank/DDBJ databases">
        <title>Genomic Encyclopedia of Type Strains, Phase III (KMG-III): the genomes of soil and plant-associated and newly described type strains.</title>
        <authorList>
            <person name="Whitman W."/>
        </authorList>
    </citation>
    <scope>NUCLEOTIDE SEQUENCE [LARGE SCALE GENOMIC DNA]</scope>
    <source>
        <strain evidence="1 2">CECT 8333</strain>
    </source>
</reference>
<dbReference type="RefSeq" id="WP_114496281.1">
    <property type="nucleotide sequence ID" value="NZ_QPJW01000002.1"/>
</dbReference>
<dbReference type="OrthoDB" id="3286086at2"/>
<organism evidence="1 2">
    <name type="scientific">Fontibacillus phaseoli</name>
    <dbReference type="NCBI Taxonomy" id="1416533"/>
    <lineage>
        <taxon>Bacteria</taxon>
        <taxon>Bacillati</taxon>
        <taxon>Bacillota</taxon>
        <taxon>Bacilli</taxon>
        <taxon>Bacillales</taxon>
        <taxon>Paenibacillaceae</taxon>
        <taxon>Fontibacillus</taxon>
    </lineage>
</organism>
<dbReference type="EMBL" id="QPJW01000002">
    <property type="protein sequence ID" value="RCX21735.1"/>
    <property type="molecule type" value="Genomic_DNA"/>
</dbReference>
<dbReference type="AlphaFoldDB" id="A0A369BKS6"/>
<dbReference type="SUPFAM" id="SSF48239">
    <property type="entry name" value="Terpenoid cyclases/Protein prenyltransferases"/>
    <property type="match status" value="1"/>
</dbReference>
<comment type="caution">
    <text evidence="1">The sequence shown here is derived from an EMBL/GenBank/DDBJ whole genome shotgun (WGS) entry which is preliminary data.</text>
</comment>
<keyword evidence="2" id="KW-1185">Reference proteome</keyword>
<accession>A0A369BKS6</accession>
<dbReference type="Proteomes" id="UP000253090">
    <property type="component" value="Unassembled WGS sequence"/>
</dbReference>
<sequence length="300" mass="33831">MTISQKQSEVLEQGRKFIYGSARLLDRMRFAFHFENGDKEQVLNALRPYQNTDGGFGNALEPDMRCPQSQPVTTETALMVIKEVEGWDSDLMNGMLTYLKGITLDMGGFPRAATSVNDYPHAPWWTTEQDGVPSLNPTGSIIGMLLGQQARQDFLNEDWFVKNVAFLWECFEKSLPGDYHDAVQWMSFLANAAPEPDDRGTKFEAALDDWLAGPNGIEKNPHAEGYVHKVLDYAPAPNSYASRLITSEELELHLDWMIGNQQEDGGWDIPFPAVSVAGHQEWRGWLTVENLKTLRAYGRI</sequence>
<gene>
    <name evidence="1" type="ORF">DFP94_102492</name>
</gene>
<evidence type="ECO:0000313" key="2">
    <source>
        <dbReference type="Proteomes" id="UP000253090"/>
    </source>
</evidence>
<name>A0A369BKS6_9BACL</name>
<proteinExistence type="predicted"/>
<evidence type="ECO:0000313" key="1">
    <source>
        <dbReference type="EMBL" id="RCX21735.1"/>
    </source>
</evidence>